<dbReference type="PANTHER" id="PTHR32089">
    <property type="entry name" value="METHYL-ACCEPTING CHEMOTAXIS PROTEIN MCPB"/>
    <property type="match status" value="1"/>
</dbReference>
<organism evidence="5 6">
    <name type="scientific">Solidesulfovibrio magneticus str. Maddingley MBC34</name>
    <dbReference type="NCBI Taxonomy" id="1206767"/>
    <lineage>
        <taxon>Bacteria</taxon>
        <taxon>Pseudomonadati</taxon>
        <taxon>Thermodesulfobacteriota</taxon>
        <taxon>Desulfovibrionia</taxon>
        <taxon>Desulfovibrionales</taxon>
        <taxon>Desulfovibrionaceae</taxon>
        <taxon>Solidesulfovibrio</taxon>
    </lineage>
</organism>
<dbReference type="GO" id="GO:0007165">
    <property type="term" value="P:signal transduction"/>
    <property type="evidence" value="ECO:0007669"/>
    <property type="project" value="UniProtKB-KW"/>
</dbReference>
<evidence type="ECO:0000313" key="5">
    <source>
        <dbReference type="EMBL" id="EKO38539.1"/>
    </source>
</evidence>
<evidence type="ECO:0000313" key="6">
    <source>
        <dbReference type="Proteomes" id="UP000006272"/>
    </source>
</evidence>
<keyword evidence="1 2" id="KW-0807">Transducer</keyword>
<dbReference type="Pfam" id="PF00015">
    <property type="entry name" value="MCPsignal"/>
    <property type="match status" value="1"/>
</dbReference>
<feature type="region of interest" description="Disordered" evidence="3">
    <location>
        <begin position="124"/>
        <end position="144"/>
    </location>
</feature>
<reference evidence="5 6" key="1">
    <citation type="submission" date="2012-07" db="EMBL/GenBank/DDBJ databases">
        <title>Draft genome sequence of Desulfovibrio magneticus str. Maddingley MBC34 obtained from a metagenomic sequence of a methanogenic enrichment isolated from coal-seam formation water in Victoria, Australia.</title>
        <authorList>
            <person name="Greenfield P."/>
            <person name="Hendry P."/>
            <person name="Li D."/>
            <person name="Rosewarne C.P."/>
            <person name="Tran-Dinh N."/>
            <person name="Elbourne L.D.H."/>
            <person name="Paulsen I.T."/>
            <person name="Midgley D.J."/>
        </authorList>
    </citation>
    <scope>NUCLEOTIDE SEQUENCE [LARGE SCALE GENOMIC DNA]</scope>
    <source>
        <strain evidence="6">Maddingley MBC34</strain>
    </source>
</reference>
<sequence length="144" mass="15384">MAEKTMTATKEVGDAIQQIQHGTRKNIDNVDRAVKTIEDATDLAKASGTALGEIVNYVDMSTDQVRAIATASEEQSSASEEINRSVEEVNRIAAETMDALRQSAQAVSDLAQQAQELGAMVQEMQGGSSGRAALHQAPRRRALA</sequence>
<proteinExistence type="predicted"/>
<dbReference type="AlphaFoldDB" id="K6GBT3"/>
<dbReference type="InterPro" id="IPR004089">
    <property type="entry name" value="MCPsignal_dom"/>
</dbReference>
<evidence type="ECO:0000256" key="1">
    <source>
        <dbReference type="ARBA" id="ARBA00023224"/>
    </source>
</evidence>
<evidence type="ECO:0000259" key="4">
    <source>
        <dbReference type="PROSITE" id="PS50111"/>
    </source>
</evidence>
<dbReference type="EMBL" id="ALAO01000238">
    <property type="protein sequence ID" value="EKO38539.1"/>
    <property type="molecule type" value="Genomic_DNA"/>
</dbReference>
<dbReference type="Proteomes" id="UP000006272">
    <property type="component" value="Unassembled WGS sequence"/>
</dbReference>
<dbReference type="Gene3D" id="1.10.287.950">
    <property type="entry name" value="Methyl-accepting chemotaxis protein"/>
    <property type="match status" value="1"/>
</dbReference>
<dbReference type="PROSITE" id="PS50111">
    <property type="entry name" value="CHEMOTAXIS_TRANSDUC_2"/>
    <property type="match status" value="1"/>
</dbReference>
<gene>
    <name evidence="5" type="ORF">B193_2769</name>
</gene>
<dbReference type="PATRIC" id="fig|1206767.3.peg.2711"/>
<dbReference type="PANTHER" id="PTHR32089:SF112">
    <property type="entry name" value="LYSOZYME-LIKE PROTEIN-RELATED"/>
    <property type="match status" value="1"/>
</dbReference>
<evidence type="ECO:0000256" key="3">
    <source>
        <dbReference type="SAM" id="MobiDB-lite"/>
    </source>
</evidence>
<dbReference type="GO" id="GO:0016020">
    <property type="term" value="C:membrane"/>
    <property type="evidence" value="ECO:0007669"/>
    <property type="project" value="InterPro"/>
</dbReference>
<dbReference type="SUPFAM" id="SSF58104">
    <property type="entry name" value="Methyl-accepting chemotaxis protein (MCP) signaling domain"/>
    <property type="match status" value="1"/>
</dbReference>
<evidence type="ECO:0000256" key="2">
    <source>
        <dbReference type="PROSITE-ProRule" id="PRU00284"/>
    </source>
</evidence>
<comment type="caution">
    <text evidence="5">The sequence shown here is derived from an EMBL/GenBank/DDBJ whole genome shotgun (WGS) entry which is preliminary data.</text>
</comment>
<protein>
    <submittedName>
        <fullName evidence="5">Methyl-accepting chemotaxis protein</fullName>
    </submittedName>
</protein>
<accession>K6GBT3</accession>
<feature type="domain" description="Methyl-accepting transducer" evidence="4">
    <location>
        <begin position="1"/>
        <end position="90"/>
    </location>
</feature>
<name>K6GBT3_9BACT</name>